<dbReference type="InterPro" id="IPR017946">
    <property type="entry name" value="PLC-like_Pdiesterase_TIM-brl"/>
</dbReference>
<proteinExistence type="predicted"/>
<dbReference type="AlphaFoldDB" id="A0A8J2ZPJ7"/>
<evidence type="ECO:0000259" key="1">
    <source>
        <dbReference type="PROSITE" id="PS51704"/>
    </source>
</evidence>
<evidence type="ECO:0000313" key="2">
    <source>
        <dbReference type="EMBL" id="GGH69149.1"/>
    </source>
</evidence>
<dbReference type="PROSITE" id="PS51704">
    <property type="entry name" value="GP_PDE"/>
    <property type="match status" value="1"/>
</dbReference>
<dbReference type="CDD" id="cd08563">
    <property type="entry name" value="GDPD_TtGDE_like"/>
    <property type="match status" value="1"/>
</dbReference>
<dbReference type="PANTHER" id="PTHR46211">
    <property type="entry name" value="GLYCEROPHOSPHORYL DIESTER PHOSPHODIESTERASE"/>
    <property type="match status" value="1"/>
</dbReference>
<dbReference type="GO" id="GO:0008081">
    <property type="term" value="F:phosphoric diester hydrolase activity"/>
    <property type="evidence" value="ECO:0007669"/>
    <property type="project" value="InterPro"/>
</dbReference>
<gene>
    <name evidence="2" type="primary">glpQ</name>
    <name evidence="2" type="ORF">GCM10010978_02870</name>
</gene>
<organism evidence="2 3">
    <name type="scientific">Compostibacillus humi</name>
    <dbReference type="NCBI Taxonomy" id="1245525"/>
    <lineage>
        <taxon>Bacteria</taxon>
        <taxon>Bacillati</taxon>
        <taxon>Bacillota</taxon>
        <taxon>Bacilli</taxon>
        <taxon>Bacillales</taxon>
        <taxon>Bacillaceae</taxon>
        <taxon>Compostibacillus</taxon>
    </lineage>
</organism>
<sequence length="244" mass="28259">MTAIFAHRGASKYAPENTMPAFELAHKMNADGIETDVQLSKDHVPILIHDETGKRTTDFPGLIKDLTYRQIKELDAGTWFSKQFAGTSIVSLEEFLQWIENKPMRINIELKNNKIDYPHMEAIVFEMVKHFRLLERTTFSSFNERSVKKLVRLSHDMDVAFITSKKIKQLAHYTEQLGANAVHIKYRLLQAKLVDELRQKKLAVRVYTVNKQSLMKKCFQLGSDGIFTDVPDIAVHYHKQFFKS</sequence>
<comment type="caution">
    <text evidence="2">The sequence shown here is derived from an EMBL/GenBank/DDBJ whole genome shotgun (WGS) entry which is preliminary data.</text>
</comment>
<accession>A0A8J2ZPJ7</accession>
<evidence type="ECO:0000313" key="3">
    <source>
        <dbReference type="Proteomes" id="UP000602050"/>
    </source>
</evidence>
<name>A0A8J2ZPJ7_9BACI</name>
<reference evidence="2" key="2">
    <citation type="submission" date="2020-09" db="EMBL/GenBank/DDBJ databases">
        <authorList>
            <person name="Sun Q."/>
            <person name="Zhou Y."/>
        </authorList>
    </citation>
    <scope>NUCLEOTIDE SEQUENCE</scope>
    <source>
        <strain evidence="2">CGMCC 1.12360</strain>
    </source>
</reference>
<dbReference type="Gene3D" id="3.20.20.190">
    <property type="entry name" value="Phosphatidylinositol (PI) phosphodiesterase"/>
    <property type="match status" value="1"/>
</dbReference>
<reference evidence="2" key="1">
    <citation type="journal article" date="2014" name="Int. J. Syst. Evol. Microbiol.">
        <title>Complete genome sequence of Corynebacterium casei LMG S-19264T (=DSM 44701T), isolated from a smear-ripened cheese.</title>
        <authorList>
            <consortium name="US DOE Joint Genome Institute (JGI-PGF)"/>
            <person name="Walter F."/>
            <person name="Albersmeier A."/>
            <person name="Kalinowski J."/>
            <person name="Ruckert C."/>
        </authorList>
    </citation>
    <scope>NUCLEOTIDE SEQUENCE</scope>
    <source>
        <strain evidence="2">CGMCC 1.12360</strain>
    </source>
</reference>
<feature type="domain" description="GP-PDE" evidence="1">
    <location>
        <begin position="2"/>
        <end position="238"/>
    </location>
</feature>
<dbReference type="InterPro" id="IPR030395">
    <property type="entry name" value="GP_PDE_dom"/>
</dbReference>
<dbReference type="RefSeq" id="WP_188390584.1">
    <property type="nucleotide sequence ID" value="NZ_BMEV01000003.1"/>
</dbReference>
<keyword evidence="3" id="KW-1185">Reference proteome</keyword>
<dbReference type="EMBL" id="BMEV01000003">
    <property type="protein sequence ID" value="GGH69149.1"/>
    <property type="molecule type" value="Genomic_DNA"/>
</dbReference>
<dbReference type="Pfam" id="PF03009">
    <property type="entry name" value="GDPD"/>
    <property type="match status" value="1"/>
</dbReference>
<dbReference type="PANTHER" id="PTHR46211:SF1">
    <property type="entry name" value="GLYCEROPHOSPHODIESTER PHOSPHODIESTERASE, CYTOPLASMIC"/>
    <property type="match status" value="1"/>
</dbReference>
<protein>
    <submittedName>
        <fullName evidence="2">Glycerophosphoryl diester phosphodiesterase</fullName>
    </submittedName>
</protein>
<dbReference type="Proteomes" id="UP000602050">
    <property type="component" value="Unassembled WGS sequence"/>
</dbReference>
<dbReference type="GO" id="GO:0006629">
    <property type="term" value="P:lipid metabolic process"/>
    <property type="evidence" value="ECO:0007669"/>
    <property type="project" value="InterPro"/>
</dbReference>
<dbReference type="SUPFAM" id="SSF51695">
    <property type="entry name" value="PLC-like phosphodiesterases"/>
    <property type="match status" value="1"/>
</dbReference>